<protein>
    <submittedName>
        <fullName evidence="2">Uncharacterized protein</fullName>
    </submittedName>
</protein>
<evidence type="ECO:0000313" key="3">
    <source>
        <dbReference type="Proteomes" id="UP001283361"/>
    </source>
</evidence>
<gene>
    <name evidence="2" type="ORF">RRG08_019370</name>
</gene>
<dbReference type="EMBL" id="JAWDGP010001122">
    <property type="protein sequence ID" value="KAK3794403.1"/>
    <property type="molecule type" value="Genomic_DNA"/>
</dbReference>
<organism evidence="2 3">
    <name type="scientific">Elysia crispata</name>
    <name type="common">lettuce slug</name>
    <dbReference type="NCBI Taxonomy" id="231223"/>
    <lineage>
        <taxon>Eukaryota</taxon>
        <taxon>Metazoa</taxon>
        <taxon>Spiralia</taxon>
        <taxon>Lophotrochozoa</taxon>
        <taxon>Mollusca</taxon>
        <taxon>Gastropoda</taxon>
        <taxon>Heterobranchia</taxon>
        <taxon>Euthyneura</taxon>
        <taxon>Panpulmonata</taxon>
        <taxon>Sacoglossa</taxon>
        <taxon>Placobranchoidea</taxon>
        <taxon>Plakobranchidae</taxon>
        <taxon>Elysia</taxon>
    </lineage>
</organism>
<dbReference type="AlphaFoldDB" id="A0AAE1AV05"/>
<feature type="region of interest" description="Disordered" evidence="1">
    <location>
        <begin position="35"/>
        <end position="85"/>
    </location>
</feature>
<name>A0AAE1AV05_9GAST</name>
<keyword evidence="3" id="KW-1185">Reference proteome</keyword>
<evidence type="ECO:0000313" key="2">
    <source>
        <dbReference type="EMBL" id="KAK3794403.1"/>
    </source>
</evidence>
<dbReference type="Proteomes" id="UP001283361">
    <property type="component" value="Unassembled WGS sequence"/>
</dbReference>
<accession>A0AAE1AV05</accession>
<comment type="caution">
    <text evidence="2">The sequence shown here is derived from an EMBL/GenBank/DDBJ whole genome shotgun (WGS) entry which is preliminary data.</text>
</comment>
<sequence>MSTNRDQSPCPNKSCVLQEPLSTADMEVEKYVTPPCISIPPPGKRKKVRTPTPDPEIPIKRPAPPPLLPPCTTKAKENPCTGRLG</sequence>
<proteinExistence type="predicted"/>
<feature type="compositionally biased region" description="Pro residues" evidence="1">
    <location>
        <begin position="52"/>
        <end position="69"/>
    </location>
</feature>
<evidence type="ECO:0000256" key="1">
    <source>
        <dbReference type="SAM" id="MobiDB-lite"/>
    </source>
</evidence>
<reference evidence="2" key="1">
    <citation type="journal article" date="2023" name="G3 (Bethesda)">
        <title>A reference genome for the long-term kleptoplast-retaining sea slug Elysia crispata morphotype clarki.</title>
        <authorList>
            <person name="Eastman K.E."/>
            <person name="Pendleton A.L."/>
            <person name="Shaikh M.A."/>
            <person name="Suttiyut T."/>
            <person name="Ogas R."/>
            <person name="Tomko P."/>
            <person name="Gavelis G."/>
            <person name="Widhalm J.R."/>
            <person name="Wisecaver J.H."/>
        </authorList>
    </citation>
    <scope>NUCLEOTIDE SEQUENCE</scope>
    <source>
        <strain evidence="2">ECLA1</strain>
    </source>
</reference>